<protein>
    <submittedName>
        <fullName evidence="1">Uncharacterized protein</fullName>
    </submittedName>
</protein>
<dbReference type="Pfam" id="PF19182">
    <property type="entry name" value="DUF5864"/>
    <property type="match status" value="1"/>
</dbReference>
<dbReference type="InterPro" id="IPR043845">
    <property type="entry name" value="DUF5864"/>
</dbReference>
<proteinExistence type="predicted"/>
<accession>A0A6G6ABJ5</accession>
<dbReference type="EMBL" id="MN175499">
    <property type="protein sequence ID" value="QID06204.1"/>
    <property type="molecule type" value="Genomic_DNA"/>
</dbReference>
<evidence type="ECO:0000313" key="1">
    <source>
        <dbReference type="EMBL" id="QID06204.1"/>
    </source>
</evidence>
<organism evidence="1">
    <name type="scientific">Borely moumouvirus</name>
    <dbReference type="NCBI Taxonomy" id="2712067"/>
    <lineage>
        <taxon>Viruses</taxon>
        <taxon>Varidnaviria</taxon>
        <taxon>Bamfordvirae</taxon>
        <taxon>Nucleocytoviricota</taxon>
        <taxon>Megaviricetes</taxon>
        <taxon>Imitervirales</taxon>
        <taxon>Mimiviridae</taxon>
        <taxon>Megamimivirinae</taxon>
        <taxon>Moumouvirus</taxon>
    </lineage>
</organism>
<name>A0A6G6ABJ5_9VIRU</name>
<sequence>MKKKTSGNYSKFGCDTNNLIPIDDDGIYKKEKLRDKIFDKLYEILNLRKNYIGKYIKICRADKYLDIYLDTIKSILFQTDLLFKIMVRKFLSVRSSVYIKFYDKNQYSQKIMRKFYDIYSSTDDNILVIRDEINSRNEILAETITRNYNLVFKDTDYKFNYKKYVRKVFVIESDTIFNEFYVFINLAE</sequence>
<reference evidence="1" key="1">
    <citation type="submission" date="2019-07" db="EMBL/GenBank/DDBJ databases">
        <title>The discovery of a new lineage B mimivirus raises questions about particles surface fibrils.</title>
        <authorList>
            <person name="Silva L.K.S."/>
            <person name="Rodrigues R.A.L."/>
            <person name="Andrade A.C.S.P."/>
            <person name="Hikida H."/>
            <person name="Andreani J."/>
            <person name="Levasseur A."/>
            <person name="La Scola B."/>
            <person name="Abrahao J.S."/>
        </authorList>
    </citation>
    <scope>NUCLEOTIDE SEQUENCE</scope>
    <source>
        <strain evidence="1">B60</strain>
    </source>
</reference>